<organism evidence="1">
    <name type="scientific">Streptomyces sp. NBC_00008</name>
    <dbReference type="NCBI Taxonomy" id="2903610"/>
    <lineage>
        <taxon>Bacteria</taxon>
        <taxon>Bacillati</taxon>
        <taxon>Actinomycetota</taxon>
        <taxon>Actinomycetes</taxon>
        <taxon>Kitasatosporales</taxon>
        <taxon>Streptomycetaceae</taxon>
        <taxon>Streptomyces</taxon>
    </lineage>
</organism>
<gene>
    <name evidence="1" type="ORF">OG398_14060</name>
</gene>
<accession>A0AAU2VP73</accession>
<evidence type="ECO:0000313" key="1">
    <source>
        <dbReference type="EMBL" id="WTW69314.1"/>
    </source>
</evidence>
<proteinExistence type="predicted"/>
<dbReference type="EMBL" id="CP108313">
    <property type="protein sequence ID" value="WTW69314.1"/>
    <property type="molecule type" value="Genomic_DNA"/>
</dbReference>
<reference evidence="1" key="1">
    <citation type="submission" date="2022-10" db="EMBL/GenBank/DDBJ databases">
        <title>The complete genomes of actinobacterial strains from the NBC collection.</title>
        <authorList>
            <person name="Joergensen T.S."/>
            <person name="Alvarez Arevalo M."/>
            <person name="Sterndorff E.B."/>
            <person name="Faurdal D."/>
            <person name="Vuksanovic O."/>
            <person name="Mourched A.-S."/>
            <person name="Charusanti P."/>
            <person name="Shaw S."/>
            <person name="Blin K."/>
            <person name="Weber T."/>
        </authorList>
    </citation>
    <scope>NUCLEOTIDE SEQUENCE</scope>
    <source>
        <strain evidence="1">NBC_00008</strain>
    </source>
</reference>
<name>A0AAU2VP73_9ACTN</name>
<dbReference type="AlphaFoldDB" id="A0AAU2VP73"/>
<sequence>MKKMTDASRVAGLGDDWCDLTEDCDLDHTALSRELRTEVHPDHPFFGAALEVIAHRWSNDDVLCRHLDTPARYSIIHLTWSKREEIGSCPTIDADGEWSHIVAYEDGIDAALSAAEALEQDGQRTPMGPAGTPSRPLVVEAVHAWPEDPAGPQG</sequence>
<protein>
    <submittedName>
        <fullName evidence="1">Uncharacterized protein</fullName>
    </submittedName>
</protein>